<feature type="domain" description="Essential protein Yae1 N-terminal" evidence="1">
    <location>
        <begin position="24"/>
        <end position="58"/>
    </location>
</feature>
<dbReference type="InParanoid" id="A0A7E5WQU5"/>
<dbReference type="GeneID" id="113504854"/>
<sequence>MCEDIDDVSRKTWARSLEPVTKIGYMDGASDGQSAVFQQSFDVGYEQGLNFGLEIGFKDAIARFQPGDIPQQQPQDQCKINCQICLNGVNSQENIGNLYNIQKEKNSDHLRRL</sequence>
<keyword evidence="2" id="KW-1185">Reference proteome</keyword>
<evidence type="ECO:0000313" key="3">
    <source>
        <dbReference type="RefSeq" id="XP_026743135.1"/>
    </source>
</evidence>
<evidence type="ECO:0000259" key="1">
    <source>
        <dbReference type="Pfam" id="PF09811"/>
    </source>
</evidence>
<dbReference type="Proteomes" id="UP000322000">
    <property type="component" value="Chromosome 23"/>
</dbReference>
<name>A0A7E5WQU5_TRINI</name>
<dbReference type="OrthoDB" id="20086at2759"/>
<reference evidence="3" key="1">
    <citation type="submission" date="2025-08" db="UniProtKB">
        <authorList>
            <consortium name="RefSeq"/>
        </authorList>
    </citation>
    <scope>IDENTIFICATION</scope>
</reference>
<accession>A0A7E5WQU5</accession>
<dbReference type="Pfam" id="PF09811">
    <property type="entry name" value="Yae1_N"/>
    <property type="match status" value="1"/>
</dbReference>
<gene>
    <name evidence="3" type="primary">LOC113504854</name>
</gene>
<protein>
    <submittedName>
        <fullName evidence="3">Uncharacterized protein LOC113504854</fullName>
    </submittedName>
</protein>
<organism evidence="2 3">
    <name type="scientific">Trichoplusia ni</name>
    <name type="common">Cabbage looper</name>
    <dbReference type="NCBI Taxonomy" id="7111"/>
    <lineage>
        <taxon>Eukaryota</taxon>
        <taxon>Metazoa</taxon>
        <taxon>Ecdysozoa</taxon>
        <taxon>Arthropoda</taxon>
        <taxon>Hexapoda</taxon>
        <taxon>Insecta</taxon>
        <taxon>Pterygota</taxon>
        <taxon>Neoptera</taxon>
        <taxon>Endopterygota</taxon>
        <taxon>Lepidoptera</taxon>
        <taxon>Glossata</taxon>
        <taxon>Ditrysia</taxon>
        <taxon>Noctuoidea</taxon>
        <taxon>Noctuidae</taxon>
        <taxon>Plusiinae</taxon>
        <taxon>Trichoplusia</taxon>
    </lineage>
</organism>
<dbReference type="RefSeq" id="XP_026743135.1">
    <property type="nucleotide sequence ID" value="XM_026887334.1"/>
</dbReference>
<dbReference type="KEGG" id="tnl:113504854"/>
<dbReference type="AlphaFoldDB" id="A0A7E5WQU5"/>
<dbReference type="InterPro" id="IPR019191">
    <property type="entry name" value="Essential_protein_Yae1_N"/>
</dbReference>
<evidence type="ECO:0000313" key="2">
    <source>
        <dbReference type="Proteomes" id="UP000322000"/>
    </source>
</evidence>
<proteinExistence type="predicted"/>